<dbReference type="InterPro" id="IPR025713">
    <property type="entry name" value="MotB-like_N_dom"/>
</dbReference>
<dbReference type="SUPFAM" id="SSF103088">
    <property type="entry name" value="OmpA-like"/>
    <property type="match status" value="1"/>
</dbReference>
<organism evidence="9 10">
    <name type="scientific">Engelhardtia mirabilis</name>
    <dbReference type="NCBI Taxonomy" id="2528011"/>
    <lineage>
        <taxon>Bacteria</taxon>
        <taxon>Pseudomonadati</taxon>
        <taxon>Planctomycetota</taxon>
        <taxon>Planctomycetia</taxon>
        <taxon>Planctomycetia incertae sedis</taxon>
        <taxon>Engelhardtia</taxon>
    </lineage>
</organism>
<keyword evidence="5 6" id="KW-0472">Membrane</keyword>
<protein>
    <submittedName>
        <fullName evidence="9">Flagellar motor protein MotS</fullName>
    </submittedName>
</protein>
<dbReference type="KEGG" id="pbap:Pla133_51570"/>
<keyword evidence="9" id="KW-0966">Cell projection</keyword>
<keyword evidence="6" id="KW-0812">Transmembrane</keyword>
<dbReference type="EMBL" id="CP036287">
    <property type="protein sequence ID" value="QDU70034.1"/>
    <property type="molecule type" value="Genomic_DNA"/>
</dbReference>
<evidence type="ECO:0000313" key="10">
    <source>
        <dbReference type="Proteomes" id="UP000316921"/>
    </source>
</evidence>
<keyword evidence="9" id="KW-0282">Flagellum</keyword>
<dbReference type="Pfam" id="PF00691">
    <property type="entry name" value="OmpA"/>
    <property type="match status" value="1"/>
</dbReference>
<name>A0A518BST7_9BACT</name>
<keyword evidence="10" id="KW-1185">Reference proteome</keyword>
<sequence length="229" mass="24971">MGKRRGPKDEKAKVPGWMVSFGDMMTLILTFFILLVSMSREQTFGMVARGIGSFMVSAESYGLDGLLDGSEKNEIFNEVRVRFNLPPVENPMEPDDEHPMATSELVRADDIDKLPPRNEIFQPSVAIFAVGSSELSSEAAQYLDLLAPSLRPRGTQVLVLEAQAGAGEASGDLARNALALARARAVRKHLEEHHGYQRARLEVRAWISGLDPGSNGGAAVDARLILEPD</sequence>
<feature type="domain" description="Motility protein B-like N-terminal" evidence="8">
    <location>
        <begin position="7"/>
        <end position="40"/>
    </location>
</feature>
<comment type="subcellular location">
    <subcellularLocation>
        <location evidence="1">Cell membrane</location>
        <topology evidence="1">Single-pass membrane protein</topology>
    </subcellularLocation>
</comment>
<dbReference type="Pfam" id="PF13677">
    <property type="entry name" value="MotB_plug"/>
    <property type="match status" value="1"/>
</dbReference>
<evidence type="ECO:0000256" key="5">
    <source>
        <dbReference type="ARBA" id="ARBA00023136"/>
    </source>
</evidence>
<evidence type="ECO:0000259" key="7">
    <source>
        <dbReference type="Pfam" id="PF00691"/>
    </source>
</evidence>
<dbReference type="InterPro" id="IPR006665">
    <property type="entry name" value="OmpA-like"/>
</dbReference>
<reference evidence="9 10" key="1">
    <citation type="submission" date="2019-02" db="EMBL/GenBank/DDBJ databases">
        <title>Deep-cultivation of Planctomycetes and their phenomic and genomic characterization uncovers novel biology.</title>
        <authorList>
            <person name="Wiegand S."/>
            <person name="Jogler M."/>
            <person name="Boedeker C."/>
            <person name="Pinto D."/>
            <person name="Vollmers J."/>
            <person name="Rivas-Marin E."/>
            <person name="Kohn T."/>
            <person name="Peeters S.H."/>
            <person name="Heuer A."/>
            <person name="Rast P."/>
            <person name="Oberbeckmann S."/>
            <person name="Bunk B."/>
            <person name="Jeske O."/>
            <person name="Meyerdierks A."/>
            <person name="Storesund J.E."/>
            <person name="Kallscheuer N."/>
            <person name="Luecker S."/>
            <person name="Lage O.M."/>
            <person name="Pohl T."/>
            <person name="Merkel B.J."/>
            <person name="Hornburger P."/>
            <person name="Mueller R.-W."/>
            <person name="Bruemmer F."/>
            <person name="Labrenz M."/>
            <person name="Spormann A.M."/>
            <person name="Op den Camp H."/>
            <person name="Overmann J."/>
            <person name="Amann R."/>
            <person name="Jetten M.S.M."/>
            <person name="Mascher T."/>
            <person name="Medema M.H."/>
            <person name="Devos D.P."/>
            <person name="Kaster A.-K."/>
            <person name="Ovreas L."/>
            <person name="Rohde M."/>
            <person name="Galperin M.Y."/>
            <person name="Jogler C."/>
        </authorList>
    </citation>
    <scope>NUCLEOTIDE SEQUENCE [LARGE SCALE GENOMIC DNA]</scope>
    <source>
        <strain evidence="9 10">Pla133</strain>
    </source>
</reference>
<evidence type="ECO:0000256" key="6">
    <source>
        <dbReference type="SAM" id="Phobius"/>
    </source>
</evidence>
<dbReference type="AlphaFoldDB" id="A0A518BST7"/>
<keyword evidence="4 6" id="KW-1133">Transmembrane helix</keyword>
<dbReference type="InterPro" id="IPR036737">
    <property type="entry name" value="OmpA-like_sf"/>
</dbReference>
<proteinExistence type="inferred from homology"/>
<evidence type="ECO:0000313" key="9">
    <source>
        <dbReference type="EMBL" id="QDU70034.1"/>
    </source>
</evidence>
<dbReference type="RefSeq" id="WP_419191951.1">
    <property type="nucleotide sequence ID" value="NZ_CP036287.1"/>
</dbReference>
<keyword evidence="9" id="KW-0969">Cilium</keyword>
<dbReference type="Gene3D" id="3.30.1330.60">
    <property type="entry name" value="OmpA-like domain"/>
    <property type="match status" value="1"/>
</dbReference>
<feature type="domain" description="OmpA-like" evidence="7">
    <location>
        <begin position="128"/>
        <end position="206"/>
    </location>
</feature>
<feature type="transmembrane region" description="Helical" evidence="6">
    <location>
        <begin position="16"/>
        <end position="36"/>
    </location>
</feature>
<keyword evidence="3" id="KW-1003">Cell membrane</keyword>
<gene>
    <name evidence="9" type="ORF">Pla133_51570</name>
</gene>
<evidence type="ECO:0000256" key="1">
    <source>
        <dbReference type="ARBA" id="ARBA00004162"/>
    </source>
</evidence>
<dbReference type="GO" id="GO:0005886">
    <property type="term" value="C:plasma membrane"/>
    <property type="evidence" value="ECO:0007669"/>
    <property type="project" value="UniProtKB-SubCell"/>
</dbReference>
<dbReference type="Proteomes" id="UP000316921">
    <property type="component" value="Chromosome"/>
</dbReference>
<accession>A0A518BST7</accession>
<evidence type="ECO:0000256" key="2">
    <source>
        <dbReference type="ARBA" id="ARBA00008914"/>
    </source>
</evidence>
<evidence type="ECO:0000259" key="8">
    <source>
        <dbReference type="Pfam" id="PF13677"/>
    </source>
</evidence>
<comment type="similarity">
    <text evidence="2">Belongs to the MotB family.</text>
</comment>
<evidence type="ECO:0000256" key="4">
    <source>
        <dbReference type="ARBA" id="ARBA00022989"/>
    </source>
</evidence>
<evidence type="ECO:0000256" key="3">
    <source>
        <dbReference type="ARBA" id="ARBA00022475"/>
    </source>
</evidence>